<dbReference type="InterPro" id="IPR022764">
    <property type="entry name" value="Peptidase_S54_rhomboid_dom"/>
</dbReference>
<keyword evidence="7 11" id="KW-0378">Hydrolase</keyword>
<dbReference type="Pfam" id="PF01694">
    <property type="entry name" value="Rhomboid"/>
    <property type="match status" value="1"/>
</dbReference>
<feature type="transmembrane region" description="Helical" evidence="11">
    <location>
        <begin position="174"/>
        <end position="192"/>
    </location>
</feature>
<keyword evidence="8 11" id="KW-0720">Serine protease</keyword>
<keyword evidence="5 11" id="KW-0645">Protease</keyword>
<evidence type="ECO:0000256" key="11">
    <source>
        <dbReference type="RuleBase" id="RU362115"/>
    </source>
</evidence>
<evidence type="ECO:0000256" key="5">
    <source>
        <dbReference type="ARBA" id="ARBA00022670"/>
    </source>
</evidence>
<name>A0ABV2AHL2_9EUKA</name>
<evidence type="ECO:0000256" key="3">
    <source>
        <dbReference type="ARBA" id="ARBA00009045"/>
    </source>
</evidence>
<evidence type="ECO:0000256" key="4">
    <source>
        <dbReference type="ARBA" id="ARBA00013039"/>
    </source>
</evidence>
<keyword evidence="9 11" id="KW-1133">Transmembrane helix</keyword>
<dbReference type="InterPro" id="IPR002610">
    <property type="entry name" value="Peptidase_S54_rhomboid-like"/>
</dbReference>
<evidence type="ECO:0000256" key="7">
    <source>
        <dbReference type="ARBA" id="ARBA00022801"/>
    </source>
</evidence>
<dbReference type="PANTHER" id="PTHR22936">
    <property type="entry name" value="RHOMBOID-RELATED"/>
    <property type="match status" value="1"/>
</dbReference>
<dbReference type="SUPFAM" id="SSF144091">
    <property type="entry name" value="Rhomboid-like"/>
    <property type="match status" value="1"/>
</dbReference>
<evidence type="ECO:0000256" key="1">
    <source>
        <dbReference type="ARBA" id="ARBA00000156"/>
    </source>
</evidence>
<feature type="domain" description="Peptidase S54 rhomboid" evidence="12">
    <location>
        <begin position="103"/>
        <end position="203"/>
    </location>
</feature>
<dbReference type="Proteomes" id="UP001439008">
    <property type="component" value="Unassembled WGS sequence"/>
</dbReference>
<evidence type="ECO:0000259" key="12">
    <source>
        <dbReference type="Pfam" id="PF01694"/>
    </source>
</evidence>
<organism evidence="13 14">
    <name type="scientific">Bonamia ostreae</name>
    <dbReference type="NCBI Taxonomy" id="126728"/>
    <lineage>
        <taxon>Eukaryota</taxon>
        <taxon>Sar</taxon>
        <taxon>Rhizaria</taxon>
        <taxon>Endomyxa</taxon>
        <taxon>Ascetosporea</taxon>
        <taxon>Haplosporida</taxon>
        <taxon>Bonamia</taxon>
    </lineage>
</organism>
<feature type="transmembrane region" description="Helical" evidence="11">
    <location>
        <begin position="141"/>
        <end position="162"/>
    </location>
</feature>
<proteinExistence type="inferred from homology"/>
<sequence>MANVHTVADIENSRNGNANARGLPSTYETVWPKISKIYFPFFNVLTFNFFIILIQILMFVVSIVVAKFVGSKIIFVVVDNDISINPDALVLLGASSLPKIQEGQVFRFITPAFLHANFSHIFFNVFFQLILGFFFEKDWGHWRIAFAFFVGAWGATAFSAVVEHSTRISVGSSGALFAYLGFALVFLVFNWSNLPDRLMRLINIIL</sequence>
<accession>A0ABV2AHL2</accession>
<feature type="transmembrane region" description="Helical" evidence="11">
    <location>
        <begin position="112"/>
        <end position="135"/>
    </location>
</feature>
<comment type="subcellular location">
    <subcellularLocation>
        <location evidence="2 11">Membrane</location>
        <topology evidence="2 11">Multi-pass membrane protein</topology>
    </subcellularLocation>
</comment>
<comment type="caution">
    <text evidence="11">Lacks conserved residue(s) required for the propagation of feature annotation.</text>
</comment>
<comment type="function">
    <text evidence="11">Serine protease involved in intramembrane proteolysis.</text>
</comment>
<reference evidence="13 14" key="1">
    <citation type="journal article" date="2024" name="BMC Biol.">
        <title>Comparative genomics of Ascetosporea gives new insight into the evolutionary basis for animal parasitism in Rhizaria.</title>
        <authorList>
            <person name="Hiltunen Thoren M."/>
            <person name="Onut-Brannstrom I."/>
            <person name="Alfjorden A."/>
            <person name="Peckova H."/>
            <person name="Swords F."/>
            <person name="Hooper C."/>
            <person name="Holzer A.S."/>
            <person name="Bass D."/>
            <person name="Burki F."/>
        </authorList>
    </citation>
    <scope>NUCLEOTIDE SEQUENCE [LARGE SCALE GENOMIC DNA]</scope>
    <source>
        <strain evidence="13">20-A016</strain>
    </source>
</reference>
<dbReference type="Gene3D" id="1.20.1540.10">
    <property type="entry name" value="Rhomboid-like"/>
    <property type="match status" value="1"/>
</dbReference>
<evidence type="ECO:0000256" key="8">
    <source>
        <dbReference type="ARBA" id="ARBA00022825"/>
    </source>
</evidence>
<evidence type="ECO:0000256" key="10">
    <source>
        <dbReference type="ARBA" id="ARBA00023136"/>
    </source>
</evidence>
<dbReference type="EMBL" id="JBDODL010000217">
    <property type="protein sequence ID" value="MES1919174.1"/>
    <property type="molecule type" value="Genomic_DNA"/>
</dbReference>
<feature type="transmembrane region" description="Helical" evidence="11">
    <location>
        <begin position="37"/>
        <end position="65"/>
    </location>
</feature>
<keyword evidence="6 11" id="KW-0812">Transmembrane</keyword>
<evidence type="ECO:0000313" key="14">
    <source>
        <dbReference type="Proteomes" id="UP001439008"/>
    </source>
</evidence>
<comment type="catalytic activity">
    <reaction evidence="1 11">
        <text>Cleaves type-1 transmembrane domains using a catalytic dyad composed of serine and histidine that are contributed by different transmembrane domains.</text>
        <dbReference type="EC" id="3.4.21.105"/>
    </reaction>
</comment>
<comment type="similarity">
    <text evidence="3 11">Belongs to the peptidase S54 family.</text>
</comment>
<comment type="caution">
    <text evidence="13">The sequence shown here is derived from an EMBL/GenBank/DDBJ whole genome shotgun (WGS) entry which is preliminary data.</text>
</comment>
<feature type="non-terminal residue" evidence="13">
    <location>
        <position position="206"/>
    </location>
</feature>
<gene>
    <name evidence="13" type="primary">ROM1</name>
    <name evidence="13" type="ORF">MHBO_001038</name>
</gene>
<protein>
    <recommendedName>
        <fullName evidence="4">rhomboid protease</fullName>
        <ecNumber evidence="4">3.4.21.105</ecNumber>
    </recommendedName>
</protein>
<dbReference type="EC" id="3.4.21.105" evidence="4"/>
<evidence type="ECO:0000256" key="9">
    <source>
        <dbReference type="ARBA" id="ARBA00022989"/>
    </source>
</evidence>
<evidence type="ECO:0000256" key="6">
    <source>
        <dbReference type="ARBA" id="ARBA00022692"/>
    </source>
</evidence>
<evidence type="ECO:0000313" key="13">
    <source>
        <dbReference type="EMBL" id="MES1919174.1"/>
    </source>
</evidence>
<dbReference type="PANTHER" id="PTHR22936:SF69">
    <property type="entry name" value="RHOMBOID-LIKE PROTEIN"/>
    <property type="match status" value="1"/>
</dbReference>
<keyword evidence="14" id="KW-1185">Reference proteome</keyword>
<dbReference type="InterPro" id="IPR035952">
    <property type="entry name" value="Rhomboid-like_sf"/>
</dbReference>
<keyword evidence="10 11" id="KW-0472">Membrane</keyword>
<evidence type="ECO:0000256" key="2">
    <source>
        <dbReference type="ARBA" id="ARBA00004141"/>
    </source>
</evidence>